<evidence type="ECO:0000313" key="1">
    <source>
        <dbReference type="EMBL" id="UUX51903.1"/>
    </source>
</evidence>
<keyword evidence="2" id="KW-1185">Reference proteome</keyword>
<protein>
    <submittedName>
        <fullName evidence="1">Uncharacterized protein</fullName>
    </submittedName>
</protein>
<reference evidence="1" key="1">
    <citation type="submission" date="2022-08" db="EMBL/GenBank/DDBJ databases">
        <title>Nisaea acidiphila sp. nov., isolated from a marine algal debris and emended description of the genus Nisaea Urios et al. 2008.</title>
        <authorList>
            <person name="Kwon K."/>
        </authorList>
    </citation>
    <scope>NUCLEOTIDE SEQUENCE</scope>
    <source>
        <strain evidence="1">MEBiC11861</strain>
    </source>
</reference>
<gene>
    <name evidence="1" type="ORF">NUH88_09405</name>
</gene>
<dbReference type="RefSeq" id="WP_257771650.1">
    <property type="nucleotide sequence ID" value="NZ_CP102480.1"/>
</dbReference>
<accession>A0A9J7AX09</accession>
<dbReference type="KEGG" id="naci:NUH88_09405"/>
<sequence>MNKRAWKPFVAPKSDHDRQFGLHPLDAPDEIFGPLAGFVAIWRGKCQGASLPAWSAFDFYDFGGWHGWIHVDEMVSDDPFEMRCRLWGTELTDRLGIDETGKPLSLSPAIVERDLIRFYSNILRLPVIGTNVGMVSSYGRVSEWTVVKLPCPGNGREPDVILSCSLQGEALSFGPEYLLTGR</sequence>
<dbReference type="EMBL" id="CP102480">
    <property type="protein sequence ID" value="UUX51903.1"/>
    <property type="molecule type" value="Genomic_DNA"/>
</dbReference>
<proteinExistence type="predicted"/>
<organism evidence="1 2">
    <name type="scientific">Nisaea acidiphila</name>
    <dbReference type="NCBI Taxonomy" id="1862145"/>
    <lineage>
        <taxon>Bacteria</taxon>
        <taxon>Pseudomonadati</taxon>
        <taxon>Pseudomonadota</taxon>
        <taxon>Alphaproteobacteria</taxon>
        <taxon>Rhodospirillales</taxon>
        <taxon>Thalassobaculaceae</taxon>
        <taxon>Nisaea</taxon>
    </lineage>
</organism>
<name>A0A9J7AX09_9PROT</name>
<dbReference type="AlphaFoldDB" id="A0A9J7AX09"/>
<evidence type="ECO:0000313" key="2">
    <source>
        <dbReference type="Proteomes" id="UP001060336"/>
    </source>
</evidence>
<dbReference type="Proteomes" id="UP001060336">
    <property type="component" value="Chromosome"/>
</dbReference>